<keyword evidence="1" id="KW-0472">Membrane</keyword>
<sequence length="65" mass="6119">MTQTEPGKAPSTAVTAKVTEAGAGGGAGLAATGAQVTGIAALASVLLLAGLVLARKKQGAHAAKH</sequence>
<accession>A0A6N7W7G1</accession>
<keyword evidence="1" id="KW-0812">Transmembrane</keyword>
<keyword evidence="3" id="KW-1185">Reference proteome</keyword>
<evidence type="ECO:0000313" key="2">
    <source>
        <dbReference type="EMBL" id="MSS85321.1"/>
    </source>
</evidence>
<organism evidence="2 3">
    <name type="scientific">Scrofimicrobium canadense</name>
    <dbReference type="NCBI Taxonomy" id="2652290"/>
    <lineage>
        <taxon>Bacteria</taxon>
        <taxon>Bacillati</taxon>
        <taxon>Actinomycetota</taxon>
        <taxon>Actinomycetes</taxon>
        <taxon>Actinomycetales</taxon>
        <taxon>Actinomycetaceae</taxon>
        <taxon>Scrofimicrobium</taxon>
    </lineage>
</organism>
<feature type="transmembrane region" description="Helical" evidence="1">
    <location>
        <begin position="34"/>
        <end position="54"/>
    </location>
</feature>
<protein>
    <submittedName>
        <fullName evidence="2">Uncharacterized protein</fullName>
    </submittedName>
</protein>
<gene>
    <name evidence="2" type="ORF">FYJ24_11275</name>
</gene>
<comment type="caution">
    <text evidence="2">The sequence shown here is derived from an EMBL/GenBank/DDBJ whole genome shotgun (WGS) entry which is preliminary data.</text>
</comment>
<evidence type="ECO:0000256" key="1">
    <source>
        <dbReference type="SAM" id="Phobius"/>
    </source>
</evidence>
<proteinExistence type="predicted"/>
<dbReference type="RefSeq" id="WP_154546470.1">
    <property type="nucleotide sequence ID" value="NZ_VULO01000015.1"/>
</dbReference>
<reference evidence="2 3" key="1">
    <citation type="submission" date="2019-08" db="EMBL/GenBank/DDBJ databases">
        <title>In-depth cultivation of the pig gut microbiome towards novel bacterial diversity and tailored functional studies.</title>
        <authorList>
            <person name="Wylensek D."/>
            <person name="Hitch T.C.A."/>
            <person name="Clavel T."/>
        </authorList>
    </citation>
    <scope>NUCLEOTIDE SEQUENCE [LARGE SCALE GENOMIC DNA]</scope>
    <source>
        <strain evidence="2 3">WB03_NA08</strain>
    </source>
</reference>
<keyword evidence="1" id="KW-1133">Transmembrane helix</keyword>
<name>A0A6N7W7G1_9ACTO</name>
<dbReference type="AlphaFoldDB" id="A0A6N7W7G1"/>
<dbReference type="Proteomes" id="UP000470875">
    <property type="component" value="Unassembled WGS sequence"/>
</dbReference>
<evidence type="ECO:0000313" key="3">
    <source>
        <dbReference type="Proteomes" id="UP000470875"/>
    </source>
</evidence>
<dbReference type="EMBL" id="VULO01000015">
    <property type="protein sequence ID" value="MSS85321.1"/>
    <property type="molecule type" value="Genomic_DNA"/>
</dbReference>